<dbReference type="GO" id="GO:0008270">
    <property type="term" value="F:zinc ion binding"/>
    <property type="evidence" value="ECO:0007669"/>
    <property type="project" value="InterPro"/>
</dbReference>
<dbReference type="SMART" id="SM01057">
    <property type="entry name" value="Carb_anhydrase"/>
    <property type="match status" value="1"/>
</dbReference>
<comment type="catalytic activity">
    <reaction evidence="6">
        <text>hydrogencarbonate + H(+) = CO2 + H2O</text>
        <dbReference type="Rhea" id="RHEA:10748"/>
        <dbReference type="ChEBI" id="CHEBI:15377"/>
        <dbReference type="ChEBI" id="CHEBI:15378"/>
        <dbReference type="ChEBI" id="CHEBI:16526"/>
        <dbReference type="ChEBI" id="CHEBI:17544"/>
        <dbReference type="EC" id="4.2.1.1"/>
    </reaction>
</comment>
<evidence type="ECO:0000256" key="3">
    <source>
        <dbReference type="ARBA" id="ARBA00022723"/>
    </source>
</evidence>
<evidence type="ECO:0000256" key="5">
    <source>
        <dbReference type="ARBA" id="ARBA00023239"/>
    </source>
</evidence>
<dbReference type="EC" id="4.2.1.1" evidence="2"/>
<keyword evidence="10" id="KW-1185">Reference proteome</keyword>
<name>A0A1W6LHK0_9BURK</name>
<evidence type="ECO:0000256" key="1">
    <source>
        <dbReference type="ARBA" id="ARBA00010718"/>
    </source>
</evidence>
<keyword evidence="3" id="KW-0479">Metal-binding</keyword>
<evidence type="ECO:0000313" key="9">
    <source>
        <dbReference type="EMBL" id="ARN23754.1"/>
    </source>
</evidence>
<comment type="similarity">
    <text evidence="1">Belongs to the alpha-carbonic anhydrase family.</text>
</comment>
<dbReference type="Gene3D" id="3.10.200.10">
    <property type="entry name" value="Alpha carbonic anhydrase"/>
    <property type="match status" value="1"/>
</dbReference>
<protein>
    <recommendedName>
        <fullName evidence="2">carbonic anhydrase</fullName>
        <ecNumber evidence="2">4.2.1.1</ecNumber>
    </recommendedName>
</protein>
<dbReference type="AlphaFoldDB" id="A0A1W6LHK0"/>
<accession>A0A1W6LHK0</accession>
<dbReference type="PANTHER" id="PTHR18952">
    <property type="entry name" value="CARBONIC ANHYDRASE"/>
    <property type="match status" value="1"/>
</dbReference>
<dbReference type="InterPro" id="IPR001148">
    <property type="entry name" value="CA_dom"/>
</dbReference>
<evidence type="ECO:0000256" key="7">
    <source>
        <dbReference type="SAM" id="MobiDB-lite"/>
    </source>
</evidence>
<reference evidence="9 10" key="1">
    <citation type="submission" date="2016-04" db="EMBL/GenBank/DDBJ databases">
        <title>Complete genome sequence of natural rubber-degrading, novel Gram-negative bacterium, Rhizobacter gummiphilus strain NS21.</title>
        <authorList>
            <person name="Tabata M."/>
            <person name="Kasai D."/>
            <person name="Fukuda M."/>
        </authorList>
    </citation>
    <scope>NUCLEOTIDE SEQUENCE [LARGE SCALE GENOMIC DNA]</scope>
    <source>
        <strain evidence="9 10">NS21</strain>
    </source>
</reference>
<dbReference type="KEGG" id="rgu:A4W93_06015"/>
<dbReference type="Proteomes" id="UP000193427">
    <property type="component" value="Chromosome"/>
</dbReference>
<feature type="compositionally biased region" description="Low complexity" evidence="7">
    <location>
        <begin position="10"/>
        <end position="19"/>
    </location>
</feature>
<dbReference type="PANTHER" id="PTHR18952:SF265">
    <property type="entry name" value="CARBONIC ANHYDRASE"/>
    <property type="match status" value="1"/>
</dbReference>
<dbReference type="CDD" id="cd03124">
    <property type="entry name" value="alpha_CA_prokaryotic_like"/>
    <property type="match status" value="1"/>
</dbReference>
<evidence type="ECO:0000256" key="2">
    <source>
        <dbReference type="ARBA" id="ARBA00012925"/>
    </source>
</evidence>
<feature type="region of interest" description="Disordered" evidence="7">
    <location>
        <begin position="1"/>
        <end position="44"/>
    </location>
</feature>
<keyword evidence="4" id="KW-0862">Zinc</keyword>
<keyword evidence="5" id="KW-0456">Lyase</keyword>
<dbReference type="SUPFAM" id="SSF51069">
    <property type="entry name" value="Carbonic anhydrase"/>
    <property type="match status" value="1"/>
</dbReference>
<evidence type="ECO:0000313" key="10">
    <source>
        <dbReference type="Proteomes" id="UP000193427"/>
    </source>
</evidence>
<proteinExistence type="inferred from homology"/>
<dbReference type="Pfam" id="PF00194">
    <property type="entry name" value="Carb_anhydrase"/>
    <property type="match status" value="1"/>
</dbReference>
<evidence type="ECO:0000256" key="4">
    <source>
        <dbReference type="ARBA" id="ARBA00022833"/>
    </source>
</evidence>
<dbReference type="InterPro" id="IPR041891">
    <property type="entry name" value="Alpha_CA_prokaryot-like"/>
</dbReference>
<dbReference type="InterPro" id="IPR023561">
    <property type="entry name" value="Carbonic_anhydrase_a-class"/>
</dbReference>
<evidence type="ECO:0000256" key="6">
    <source>
        <dbReference type="ARBA" id="ARBA00048348"/>
    </source>
</evidence>
<feature type="domain" description="Alpha-carbonic anhydrase" evidence="8">
    <location>
        <begin position="34"/>
        <end position="256"/>
    </location>
</feature>
<dbReference type="InterPro" id="IPR036398">
    <property type="entry name" value="CA_dom_sf"/>
</dbReference>
<evidence type="ECO:0000259" key="8">
    <source>
        <dbReference type="PROSITE" id="PS51144"/>
    </source>
</evidence>
<dbReference type="EMBL" id="CP015118">
    <property type="protein sequence ID" value="ARN23754.1"/>
    <property type="molecule type" value="Genomic_DNA"/>
</dbReference>
<dbReference type="GO" id="GO:0004089">
    <property type="term" value="F:carbonate dehydratase activity"/>
    <property type="evidence" value="ECO:0007669"/>
    <property type="project" value="UniProtKB-EC"/>
</dbReference>
<sequence>MRVAVVSPDAPGARRSPSSGGAGGRKPAGAPKSTAWSYEGDTGPDHWSRLRPEYALCGKGSRQSPIDIRDGIGVVLDPIGFEYQSSGFSVIDTGRTVQVNVGTGNSIEVMGRRYVLERMEFRRPAEERINGRVFDMGVHLIHKDAEGRIAVVAVLLDRGAEQPVIQTVWNNLPLERGEELPARTGIDLSALLPSDRRYYTYMGSMTTPPCKEGVLWMVMKSPVAVSSDQLAIFSRLYPMNARPVQDVADRLIKGPR</sequence>
<dbReference type="STRING" id="946333.A4W93_06015"/>
<dbReference type="PROSITE" id="PS51144">
    <property type="entry name" value="ALPHA_CA_2"/>
    <property type="match status" value="1"/>
</dbReference>
<organism evidence="9 10">
    <name type="scientific">Piscinibacter gummiphilus</name>
    <dbReference type="NCBI Taxonomy" id="946333"/>
    <lineage>
        <taxon>Bacteria</taxon>
        <taxon>Pseudomonadati</taxon>
        <taxon>Pseudomonadota</taxon>
        <taxon>Betaproteobacteria</taxon>
        <taxon>Burkholderiales</taxon>
        <taxon>Sphaerotilaceae</taxon>
        <taxon>Piscinibacter</taxon>
    </lineage>
</organism>
<gene>
    <name evidence="9" type="ORF">A4W93_06015</name>
</gene>